<dbReference type="SUPFAM" id="SSF56281">
    <property type="entry name" value="Metallo-hydrolase/oxidoreductase"/>
    <property type="match status" value="1"/>
</dbReference>
<accession>A0A0K1PUU4</accession>
<dbReference type="STRING" id="1391654.AKJ09_03964"/>
<dbReference type="PANTHER" id="PTHR46018:SF2">
    <property type="entry name" value="ZINC PHOSPHODIESTERASE ELAC PROTEIN 1"/>
    <property type="match status" value="1"/>
</dbReference>
<dbReference type="KEGG" id="llu:AKJ09_03964"/>
<evidence type="ECO:0000259" key="1">
    <source>
        <dbReference type="SMART" id="SM00849"/>
    </source>
</evidence>
<dbReference type="Proteomes" id="UP000064967">
    <property type="component" value="Chromosome"/>
</dbReference>
<keyword evidence="2" id="KW-0378">Hydrolase</keyword>
<keyword evidence="3" id="KW-1185">Reference proteome</keyword>
<dbReference type="PANTHER" id="PTHR46018">
    <property type="entry name" value="ZINC PHOSPHODIESTERASE ELAC PROTEIN 1"/>
    <property type="match status" value="1"/>
</dbReference>
<dbReference type="Pfam" id="PF12706">
    <property type="entry name" value="Lactamase_B_2"/>
    <property type="match status" value="1"/>
</dbReference>
<feature type="domain" description="Metallo-beta-lactamase" evidence="1">
    <location>
        <begin position="25"/>
        <end position="223"/>
    </location>
</feature>
<dbReference type="OrthoDB" id="9803916at2"/>
<proteinExistence type="predicted"/>
<sequence length="280" mass="30574">MRITFWGVRGSIPSPGPDTVAVGGNTSCVEVRAGKALVIFDGGTGLRLLGKKLLKEMPITAHLFFSHVHWDHIQGFPFFDPAFVKGNVIHLYGGNNVSRTLEETLAGQMDHPNFPVHLTDMGAQMVFHDVLDNVPVELDAGDGDKVRITAAPGNHPNGVWAYRVDYQGRSMVYATDTEHYAVLDPRLVKLSSEVDLLIYDSQYTPEEYAGTAGTGGPKVGWGHSTFEEAAKLATAAKAKRLVLYHHDPMQADPAVGEKERRARALFPNSEAAREGITIEL</sequence>
<dbReference type="EMBL" id="CP012333">
    <property type="protein sequence ID" value="AKU97300.1"/>
    <property type="molecule type" value="Genomic_DNA"/>
</dbReference>
<gene>
    <name evidence="2" type="ORF">AKJ09_03964</name>
</gene>
<organism evidence="2 3">
    <name type="scientific">Labilithrix luteola</name>
    <dbReference type="NCBI Taxonomy" id="1391654"/>
    <lineage>
        <taxon>Bacteria</taxon>
        <taxon>Pseudomonadati</taxon>
        <taxon>Myxococcota</taxon>
        <taxon>Polyangia</taxon>
        <taxon>Polyangiales</taxon>
        <taxon>Labilitrichaceae</taxon>
        <taxon>Labilithrix</taxon>
    </lineage>
</organism>
<dbReference type="SMART" id="SM00849">
    <property type="entry name" value="Lactamase_B"/>
    <property type="match status" value="1"/>
</dbReference>
<evidence type="ECO:0000313" key="3">
    <source>
        <dbReference type="Proteomes" id="UP000064967"/>
    </source>
</evidence>
<reference evidence="2 3" key="1">
    <citation type="submission" date="2015-08" db="EMBL/GenBank/DDBJ databases">
        <authorList>
            <person name="Babu N.S."/>
            <person name="Beckwith C.J."/>
            <person name="Beseler K.G."/>
            <person name="Brison A."/>
            <person name="Carone J.V."/>
            <person name="Caskin T.P."/>
            <person name="Diamond M."/>
            <person name="Durham M.E."/>
            <person name="Foxe J.M."/>
            <person name="Go M."/>
            <person name="Henderson B.A."/>
            <person name="Jones I.B."/>
            <person name="McGettigan J.A."/>
            <person name="Micheletti S.J."/>
            <person name="Nasrallah M.E."/>
            <person name="Ortiz D."/>
            <person name="Piller C.R."/>
            <person name="Privatt S.R."/>
            <person name="Schneider S.L."/>
            <person name="Sharp S."/>
            <person name="Smith T.C."/>
            <person name="Stanton J.D."/>
            <person name="Ullery H.E."/>
            <person name="Wilson R.J."/>
            <person name="Serrano M.G."/>
            <person name="Buck G."/>
            <person name="Lee V."/>
            <person name="Wang Y."/>
            <person name="Carvalho R."/>
            <person name="Voegtly L."/>
            <person name="Shi R."/>
            <person name="Duckworth R."/>
            <person name="Johnson A."/>
            <person name="Loviza R."/>
            <person name="Walstead R."/>
            <person name="Shah Z."/>
            <person name="Kiflezghi M."/>
            <person name="Wade K."/>
            <person name="Ball S.L."/>
            <person name="Bradley K.W."/>
            <person name="Asai D.J."/>
            <person name="Bowman C.A."/>
            <person name="Russell D.A."/>
            <person name="Pope W.H."/>
            <person name="Jacobs-Sera D."/>
            <person name="Hendrix R.W."/>
            <person name="Hatfull G.F."/>
        </authorList>
    </citation>
    <scope>NUCLEOTIDE SEQUENCE [LARGE SCALE GENOMIC DNA]</scope>
    <source>
        <strain evidence="2 3">DSM 27648</strain>
    </source>
</reference>
<evidence type="ECO:0000313" key="2">
    <source>
        <dbReference type="EMBL" id="AKU97300.1"/>
    </source>
</evidence>
<dbReference type="InterPro" id="IPR036866">
    <property type="entry name" value="RibonucZ/Hydroxyglut_hydro"/>
</dbReference>
<dbReference type="Gene3D" id="3.60.15.10">
    <property type="entry name" value="Ribonuclease Z/Hydroxyacylglutathione hydrolase-like"/>
    <property type="match status" value="1"/>
</dbReference>
<dbReference type="AlphaFoldDB" id="A0A0K1PUU4"/>
<dbReference type="RefSeq" id="WP_146648458.1">
    <property type="nucleotide sequence ID" value="NZ_CP012333.1"/>
</dbReference>
<dbReference type="GO" id="GO:0042781">
    <property type="term" value="F:3'-tRNA processing endoribonuclease activity"/>
    <property type="evidence" value="ECO:0007669"/>
    <property type="project" value="TreeGrafter"/>
</dbReference>
<dbReference type="CDD" id="cd07715">
    <property type="entry name" value="TaR3-like_MBL-fold"/>
    <property type="match status" value="1"/>
</dbReference>
<protein>
    <submittedName>
        <fullName evidence="2">Metal-dependent hydrolase of the beta-lactamase superfamily I</fullName>
    </submittedName>
</protein>
<name>A0A0K1PUU4_9BACT</name>
<dbReference type="InterPro" id="IPR001279">
    <property type="entry name" value="Metallo-B-lactamas"/>
</dbReference>